<evidence type="ECO:0000259" key="2">
    <source>
        <dbReference type="PROSITE" id="PS50110"/>
    </source>
</evidence>
<evidence type="ECO:0000313" key="3">
    <source>
        <dbReference type="EMBL" id="AYL95223.1"/>
    </source>
</evidence>
<dbReference type="Proteomes" id="UP000270046">
    <property type="component" value="Chromosome"/>
</dbReference>
<accession>A0A494VUW3</accession>
<dbReference type="SMART" id="SM00448">
    <property type="entry name" value="REC"/>
    <property type="match status" value="1"/>
</dbReference>
<sequence length="136" mass="15744">MISTNRPARILLIEDSEMDRVIFNLMIKKMLDNPVIETCNNGITAISRLMELNSLGNDLLPDYIFLDLAMPLMDGWQFMEEYDRLDIDPTHKSKIYVLSSSVFKKDIVKSHLNPRIENFLSKPIDFGTIKNVFFSN</sequence>
<dbReference type="Gene3D" id="3.40.50.2300">
    <property type="match status" value="1"/>
</dbReference>
<keyword evidence="1" id="KW-0597">Phosphoprotein</keyword>
<name>A0A494VUW3_9SPHI</name>
<gene>
    <name evidence="3" type="ORF">HYN43_007910</name>
</gene>
<dbReference type="InterPro" id="IPR052893">
    <property type="entry name" value="TCS_response_regulator"/>
</dbReference>
<dbReference type="InterPro" id="IPR001789">
    <property type="entry name" value="Sig_transdc_resp-reg_receiver"/>
</dbReference>
<dbReference type="GO" id="GO:0000160">
    <property type="term" value="P:phosphorelay signal transduction system"/>
    <property type="evidence" value="ECO:0007669"/>
    <property type="project" value="InterPro"/>
</dbReference>
<protein>
    <submittedName>
        <fullName evidence="3">Response regulator</fullName>
    </submittedName>
</protein>
<dbReference type="KEGG" id="muh:HYN43_007910"/>
<dbReference type="RefSeq" id="WP_119408926.1">
    <property type="nucleotide sequence ID" value="NZ_CP032869.1"/>
</dbReference>
<organism evidence="3 4">
    <name type="scientific">Mucilaginibacter celer</name>
    <dbReference type="NCBI Taxonomy" id="2305508"/>
    <lineage>
        <taxon>Bacteria</taxon>
        <taxon>Pseudomonadati</taxon>
        <taxon>Bacteroidota</taxon>
        <taxon>Sphingobacteriia</taxon>
        <taxon>Sphingobacteriales</taxon>
        <taxon>Sphingobacteriaceae</taxon>
        <taxon>Mucilaginibacter</taxon>
    </lineage>
</organism>
<dbReference type="AlphaFoldDB" id="A0A494VUW3"/>
<dbReference type="InterPro" id="IPR011006">
    <property type="entry name" value="CheY-like_superfamily"/>
</dbReference>
<reference evidence="3 4" key="1">
    <citation type="submission" date="2018-10" db="EMBL/GenBank/DDBJ databases">
        <title>Genome sequencing of Mucilaginibacter sp. HYN0043.</title>
        <authorList>
            <person name="Kim M."/>
            <person name="Yi H."/>
        </authorList>
    </citation>
    <scope>NUCLEOTIDE SEQUENCE [LARGE SCALE GENOMIC DNA]</scope>
    <source>
        <strain evidence="3 4">HYN0043</strain>
    </source>
</reference>
<dbReference type="PANTHER" id="PTHR44520:SF2">
    <property type="entry name" value="RESPONSE REGULATOR RCP1"/>
    <property type="match status" value="1"/>
</dbReference>
<dbReference type="SUPFAM" id="SSF52172">
    <property type="entry name" value="CheY-like"/>
    <property type="match status" value="1"/>
</dbReference>
<proteinExistence type="predicted"/>
<evidence type="ECO:0000313" key="4">
    <source>
        <dbReference type="Proteomes" id="UP000270046"/>
    </source>
</evidence>
<feature type="modified residue" description="4-aspartylphosphate" evidence="1">
    <location>
        <position position="67"/>
    </location>
</feature>
<dbReference type="PANTHER" id="PTHR44520">
    <property type="entry name" value="RESPONSE REGULATOR RCP1-RELATED"/>
    <property type="match status" value="1"/>
</dbReference>
<dbReference type="OrthoDB" id="673128at2"/>
<feature type="domain" description="Response regulatory" evidence="2">
    <location>
        <begin position="9"/>
        <end position="136"/>
    </location>
</feature>
<dbReference type="EMBL" id="CP032869">
    <property type="protein sequence ID" value="AYL95223.1"/>
    <property type="molecule type" value="Genomic_DNA"/>
</dbReference>
<dbReference type="Pfam" id="PF00072">
    <property type="entry name" value="Response_reg"/>
    <property type="match status" value="1"/>
</dbReference>
<dbReference type="PROSITE" id="PS50110">
    <property type="entry name" value="RESPONSE_REGULATORY"/>
    <property type="match status" value="1"/>
</dbReference>
<keyword evidence="4" id="KW-1185">Reference proteome</keyword>
<evidence type="ECO:0000256" key="1">
    <source>
        <dbReference type="PROSITE-ProRule" id="PRU00169"/>
    </source>
</evidence>